<reference evidence="1" key="1">
    <citation type="submission" date="2022-07" db="EMBL/GenBank/DDBJ databases">
        <title>Phylogenomic reconstructions and comparative analyses of Kickxellomycotina fungi.</title>
        <authorList>
            <person name="Reynolds N.K."/>
            <person name="Stajich J.E."/>
            <person name="Barry K."/>
            <person name="Grigoriev I.V."/>
            <person name="Crous P."/>
            <person name="Smith M.E."/>
        </authorList>
    </citation>
    <scope>NUCLEOTIDE SEQUENCE</scope>
    <source>
        <strain evidence="1">BCRC 34780</strain>
    </source>
</reference>
<comment type="caution">
    <text evidence="1">The sequence shown here is derived from an EMBL/GenBank/DDBJ whole genome shotgun (WGS) entry which is preliminary data.</text>
</comment>
<accession>A0ACC1L133</accession>
<name>A0ACC1L133_9FUNG</name>
<protein>
    <submittedName>
        <fullName evidence="1">Uncharacterized protein</fullName>
    </submittedName>
</protein>
<evidence type="ECO:0000313" key="2">
    <source>
        <dbReference type="Proteomes" id="UP001140087"/>
    </source>
</evidence>
<sequence length="164" mass="17331">MEIHDVASHSVAADIASVKESIVSSSTSTTGSPCDSVAESNNSRPSRAPKHSVHEIAELGAEEAFARSIAPSITSSGQGFAKDTMPRLQTHIIVAGLCLLYFISALDMTILATVYIDIANKYQSLPSGIWIITSYLLANTAVQPLFGKFSDVLGRMEAVGVSCV</sequence>
<keyword evidence="2" id="KW-1185">Reference proteome</keyword>
<dbReference type="Proteomes" id="UP001140087">
    <property type="component" value="Unassembled WGS sequence"/>
</dbReference>
<organism evidence="1 2">
    <name type="scientific">Coemansia helicoidea</name>
    <dbReference type="NCBI Taxonomy" id="1286919"/>
    <lineage>
        <taxon>Eukaryota</taxon>
        <taxon>Fungi</taxon>
        <taxon>Fungi incertae sedis</taxon>
        <taxon>Zoopagomycota</taxon>
        <taxon>Kickxellomycotina</taxon>
        <taxon>Kickxellomycetes</taxon>
        <taxon>Kickxellales</taxon>
        <taxon>Kickxellaceae</taxon>
        <taxon>Coemansia</taxon>
    </lineage>
</organism>
<feature type="non-terminal residue" evidence="1">
    <location>
        <position position="164"/>
    </location>
</feature>
<proteinExistence type="predicted"/>
<evidence type="ECO:0000313" key="1">
    <source>
        <dbReference type="EMBL" id="KAJ2798859.1"/>
    </source>
</evidence>
<dbReference type="EMBL" id="JANBUN010001272">
    <property type="protein sequence ID" value="KAJ2798859.1"/>
    <property type="molecule type" value="Genomic_DNA"/>
</dbReference>
<gene>
    <name evidence="1" type="ORF">H4R21_003764</name>
</gene>